<evidence type="ECO:0000256" key="1">
    <source>
        <dbReference type="ARBA" id="ARBA00023015"/>
    </source>
</evidence>
<accession>A0A4R4XEH5</accession>
<evidence type="ECO:0000313" key="5">
    <source>
        <dbReference type="EMBL" id="TDD29228.1"/>
    </source>
</evidence>
<dbReference type="Proteomes" id="UP000295172">
    <property type="component" value="Unassembled WGS sequence"/>
</dbReference>
<dbReference type="PROSITE" id="PS50995">
    <property type="entry name" value="HTH_MARR_2"/>
    <property type="match status" value="1"/>
</dbReference>
<keyword evidence="1" id="KW-0805">Transcription regulation</keyword>
<gene>
    <name evidence="5" type="ORF">E1218_05010</name>
</gene>
<dbReference type="RefSeq" id="WP_132316713.1">
    <property type="nucleotide sequence ID" value="NZ_SMKR01000013.1"/>
</dbReference>
<proteinExistence type="predicted"/>
<dbReference type="Gene3D" id="1.10.10.10">
    <property type="entry name" value="Winged helix-like DNA-binding domain superfamily/Winged helix DNA-binding domain"/>
    <property type="match status" value="1"/>
</dbReference>
<dbReference type="InterPro" id="IPR039422">
    <property type="entry name" value="MarR/SlyA-like"/>
</dbReference>
<dbReference type="PANTHER" id="PTHR33164">
    <property type="entry name" value="TRANSCRIPTIONAL REGULATOR, MARR FAMILY"/>
    <property type="match status" value="1"/>
</dbReference>
<sequence>MVWVLGSVRVLSWLDLGARCNMSLSEEMRREIASLEALPLEDLEEALRHHSAGHTPGFLLRHATLRWQRQVAAALAGMSLTHVQFLVLSSTWWLGREGEAPRQREIAAHAGLEPVLTSQVLKTLERAGHITRDRDVQDARAVRVAVTPAGKDLARRCVVILDKLGEEFFADAMATPGFLDAIRGLAGRDSTGHELPEPGADPG</sequence>
<dbReference type="GO" id="GO:0006950">
    <property type="term" value="P:response to stress"/>
    <property type="evidence" value="ECO:0007669"/>
    <property type="project" value="TreeGrafter"/>
</dbReference>
<dbReference type="SMART" id="SM00347">
    <property type="entry name" value="HTH_MARR"/>
    <property type="match status" value="1"/>
</dbReference>
<dbReference type="GO" id="GO:0003700">
    <property type="term" value="F:DNA-binding transcription factor activity"/>
    <property type="evidence" value="ECO:0007669"/>
    <property type="project" value="InterPro"/>
</dbReference>
<feature type="domain" description="HTH marR-type" evidence="4">
    <location>
        <begin position="40"/>
        <end position="191"/>
    </location>
</feature>
<dbReference type="SUPFAM" id="SSF46785">
    <property type="entry name" value="Winged helix' DNA-binding domain"/>
    <property type="match status" value="1"/>
</dbReference>
<comment type="caution">
    <text evidence="5">The sequence shown here is derived from an EMBL/GenBank/DDBJ whole genome shotgun (WGS) entry which is preliminary data.</text>
</comment>
<dbReference type="GO" id="GO:0003677">
    <property type="term" value="F:DNA binding"/>
    <property type="evidence" value="ECO:0007669"/>
    <property type="project" value="UniProtKB-KW"/>
</dbReference>
<keyword evidence="3" id="KW-0804">Transcription</keyword>
<dbReference type="EMBL" id="SMKR01000013">
    <property type="protein sequence ID" value="TDD29228.1"/>
    <property type="molecule type" value="Genomic_DNA"/>
</dbReference>
<protein>
    <submittedName>
        <fullName evidence="5">MarR family transcriptional regulator</fullName>
    </submittedName>
</protein>
<evidence type="ECO:0000256" key="3">
    <source>
        <dbReference type="ARBA" id="ARBA00023163"/>
    </source>
</evidence>
<keyword evidence="6" id="KW-1185">Reference proteome</keyword>
<dbReference type="AlphaFoldDB" id="A0A4R4XEH5"/>
<evidence type="ECO:0000259" key="4">
    <source>
        <dbReference type="PROSITE" id="PS50995"/>
    </source>
</evidence>
<dbReference type="Pfam" id="PF01047">
    <property type="entry name" value="MarR"/>
    <property type="match status" value="1"/>
</dbReference>
<dbReference type="PANTHER" id="PTHR33164:SF64">
    <property type="entry name" value="TRANSCRIPTIONAL REGULATOR SLYA"/>
    <property type="match status" value="1"/>
</dbReference>
<dbReference type="InterPro" id="IPR036388">
    <property type="entry name" value="WH-like_DNA-bd_sf"/>
</dbReference>
<dbReference type="InterPro" id="IPR036390">
    <property type="entry name" value="WH_DNA-bd_sf"/>
</dbReference>
<dbReference type="OrthoDB" id="9806864at2"/>
<keyword evidence="2" id="KW-0238">DNA-binding</keyword>
<evidence type="ECO:0000313" key="6">
    <source>
        <dbReference type="Proteomes" id="UP000295172"/>
    </source>
</evidence>
<name>A0A4R4XEH5_9ACTN</name>
<evidence type="ECO:0000256" key="2">
    <source>
        <dbReference type="ARBA" id="ARBA00023125"/>
    </source>
</evidence>
<organism evidence="5 6">
    <name type="scientific">Kribbella turkmenica</name>
    <dbReference type="NCBI Taxonomy" id="2530375"/>
    <lineage>
        <taxon>Bacteria</taxon>
        <taxon>Bacillati</taxon>
        <taxon>Actinomycetota</taxon>
        <taxon>Actinomycetes</taxon>
        <taxon>Propionibacteriales</taxon>
        <taxon>Kribbellaceae</taxon>
        <taxon>Kribbella</taxon>
    </lineage>
</organism>
<reference evidence="5 6" key="1">
    <citation type="submission" date="2019-02" db="EMBL/GenBank/DDBJ databases">
        <title>Draft genome sequences of novel Actinobacteria.</title>
        <authorList>
            <person name="Sahin N."/>
            <person name="Ay H."/>
            <person name="Saygin H."/>
        </authorList>
    </citation>
    <scope>NUCLEOTIDE SEQUENCE [LARGE SCALE GENOMIC DNA]</scope>
    <source>
        <strain evidence="5 6">16K104</strain>
    </source>
</reference>
<dbReference type="InterPro" id="IPR000835">
    <property type="entry name" value="HTH_MarR-typ"/>
</dbReference>